<comment type="caution">
    <text evidence="2">The sequence shown here is derived from an EMBL/GenBank/DDBJ whole genome shotgun (WGS) entry which is preliminary data.</text>
</comment>
<reference evidence="2 3" key="1">
    <citation type="submission" date="2019-05" db="EMBL/GenBank/DDBJ databases">
        <title>Another draft genome of Portunus trituberculatus and its Hox gene families provides insights of decapod evolution.</title>
        <authorList>
            <person name="Jeong J.-H."/>
            <person name="Song I."/>
            <person name="Kim S."/>
            <person name="Choi T."/>
            <person name="Kim D."/>
            <person name="Ryu S."/>
            <person name="Kim W."/>
        </authorList>
    </citation>
    <scope>NUCLEOTIDE SEQUENCE [LARGE SCALE GENOMIC DNA]</scope>
    <source>
        <tissue evidence="2">Muscle</tissue>
    </source>
</reference>
<dbReference type="Proteomes" id="UP000324222">
    <property type="component" value="Unassembled WGS sequence"/>
</dbReference>
<organism evidence="2 3">
    <name type="scientific">Portunus trituberculatus</name>
    <name type="common">Swimming crab</name>
    <name type="synonym">Neptunus trituberculatus</name>
    <dbReference type="NCBI Taxonomy" id="210409"/>
    <lineage>
        <taxon>Eukaryota</taxon>
        <taxon>Metazoa</taxon>
        <taxon>Ecdysozoa</taxon>
        <taxon>Arthropoda</taxon>
        <taxon>Crustacea</taxon>
        <taxon>Multicrustacea</taxon>
        <taxon>Malacostraca</taxon>
        <taxon>Eumalacostraca</taxon>
        <taxon>Eucarida</taxon>
        <taxon>Decapoda</taxon>
        <taxon>Pleocyemata</taxon>
        <taxon>Brachyura</taxon>
        <taxon>Eubrachyura</taxon>
        <taxon>Portunoidea</taxon>
        <taxon>Portunidae</taxon>
        <taxon>Portuninae</taxon>
        <taxon>Portunus</taxon>
    </lineage>
</organism>
<dbReference type="AlphaFoldDB" id="A0A5B7GD49"/>
<accession>A0A5B7GD49</accession>
<protein>
    <submittedName>
        <fullName evidence="2">Uncharacterized protein</fullName>
    </submittedName>
</protein>
<dbReference type="EMBL" id="VSRR010013056">
    <property type="protein sequence ID" value="MPC55295.1"/>
    <property type="molecule type" value="Genomic_DNA"/>
</dbReference>
<evidence type="ECO:0000313" key="3">
    <source>
        <dbReference type="Proteomes" id="UP000324222"/>
    </source>
</evidence>
<name>A0A5B7GD49_PORTR</name>
<gene>
    <name evidence="2" type="ORF">E2C01_049227</name>
</gene>
<evidence type="ECO:0000313" key="2">
    <source>
        <dbReference type="EMBL" id="MPC55295.1"/>
    </source>
</evidence>
<feature type="compositionally biased region" description="Basic residues" evidence="1">
    <location>
        <begin position="53"/>
        <end position="66"/>
    </location>
</feature>
<sequence>MAQKYPTIQTSTHFDRMFAKVSNTFLRSNNRLLAAPQECRSSRCGRQDEKHAARMRRQRHRRKGTG</sequence>
<feature type="region of interest" description="Disordered" evidence="1">
    <location>
        <begin position="38"/>
        <end position="66"/>
    </location>
</feature>
<evidence type="ECO:0000256" key="1">
    <source>
        <dbReference type="SAM" id="MobiDB-lite"/>
    </source>
</evidence>
<keyword evidence="3" id="KW-1185">Reference proteome</keyword>
<proteinExistence type="predicted"/>